<evidence type="ECO:0000256" key="1">
    <source>
        <dbReference type="SAM" id="Coils"/>
    </source>
</evidence>
<feature type="compositionally biased region" description="Acidic residues" evidence="2">
    <location>
        <begin position="1169"/>
        <end position="1179"/>
    </location>
</feature>
<feature type="coiled-coil region" evidence="1">
    <location>
        <begin position="918"/>
        <end position="956"/>
    </location>
</feature>
<feature type="compositionally biased region" description="Polar residues" evidence="2">
    <location>
        <begin position="50"/>
        <end position="67"/>
    </location>
</feature>
<evidence type="ECO:0000313" key="4">
    <source>
        <dbReference type="EMBL" id="ERF73094.1"/>
    </source>
</evidence>
<feature type="compositionally biased region" description="Basic and acidic residues" evidence="2">
    <location>
        <begin position="1196"/>
        <end position="1205"/>
    </location>
</feature>
<feature type="compositionally biased region" description="Low complexity" evidence="2">
    <location>
        <begin position="68"/>
        <end position="78"/>
    </location>
</feature>
<proteinExistence type="predicted"/>
<feature type="compositionally biased region" description="Polar residues" evidence="2">
    <location>
        <begin position="272"/>
        <end position="286"/>
    </location>
</feature>
<dbReference type="GO" id="GO:0000178">
    <property type="term" value="C:exosome (RNase complex)"/>
    <property type="evidence" value="ECO:0007669"/>
    <property type="project" value="TreeGrafter"/>
</dbReference>
<feature type="region of interest" description="Disordered" evidence="2">
    <location>
        <begin position="836"/>
        <end position="889"/>
    </location>
</feature>
<evidence type="ECO:0000256" key="2">
    <source>
        <dbReference type="SAM" id="MobiDB-lite"/>
    </source>
</evidence>
<feature type="compositionally biased region" description="Polar residues" evidence="2">
    <location>
        <begin position="1242"/>
        <end position="1271"/>
    </location>
</feature>
<feature type="compositionally biased region" description="Basic and acidic residues" evidence="2">
    <location>
        <begin position="287"/>
        <end position="296"/>
    </location>
</feature>
<feature type="region of interest" description="Disordered" evidence="2">
    <location>
        <begin position="261"/>
        <end position="323"/>
    </location>
</feature>
<dbReference type="GO" id="GO:0005634">
    <property type="term" value="C:nucleus"/>
    <property type="evidence" value="ECO:0007669"/>
    <property type="project" value="TreeGrafter"/>
</dbReference>
<feature type="region of interest" description="Disordered" evidence="2">
    <location>
        <begin position="396"/>
        <end position="429"/>
    </location>
</feature>
<dbReference type="Pfam" id="PF10650">
    <property type="entry name" value="zf-C3H1"/>
    <property type="match status" value="1"/>
</dbReference>
<dbReference type="GeneID" id="19241495"/>
<feature type="region of interest" description="Disordered" evidence="2">
    <location>
        <begin position="657"/>
        <end position="788"/>
    </location>
</feature>
<feature type="compositionally biased region" description="Low complexity" evidence="2">
    <location>
        <begin position="564"/>
        <end position="574"/>
    </location>
</feature>
<dbReference type="PANTHER" id="PTHR21563:SF3">
    <property type="entry name" value="ZINC FINGER C3H1 DOMAIN-CONTAINING PROTEIN"/>
    <property type="match status" value="1"/>
</dbReference>
<feature type="compositionally biased region" description="Polar residues" evidence="2">
    <location>
        <begin position="312"/>
        <end position="323"/>
    </location>
</feature>
<dbReference type="EMBL" id="KE720986">
    <property type="protein sequence ID" value="ERF73094.1"/>
    <property type="molecule type" value="Genomic_DNA"/>
</dbReference>
<feature type="region of interest" description="Disordered" evidence="2">
    <location>
        <begin position="1"/>
        <end position="88"/>
    </location>
</feature>
<sequence length="1409" mass="153191">MSNPHPATPSFGGAYTGYNFADAGSQHGGLQTLSRGDLPPPPNGGGYSVPTATYPTPGVNNQSFLANATTSSAAHSTPPHLPPPPFQVSADFFKQFANSNLPPPPYPPVPIPHLGFSQFPPPQPNFAATFTPPNTVLTKSSHTQQYNPPPLPSTQSSPNYQQNTYVVSREEGELSDGELAANFTERIVEPSQSLRKDQTFLSMMPRNVDSPQEDTSLAAQPVTFIAHSKPNTIKPIIEEILDASRPVFPGADMGNVFQRQTEVEEDKVPSADSDSISSYNPPSASTRDPEEPDVRLTDPLPNTLDGAESYTPAATKQNGSVTNYLREEAKDALRSLERHNIRYKELVGEGVDPYILEHLYEDLGEHIIEKPPLTPVVVEQKVAVAKNVALKYSQTSKELAGGSPRNTSQGTEQAFNTADHNPSSIPVSSASQVQAILGVSDSPKPSPAVLVNIEKASGTQPSSTVAMERKDRIAQLLAAKTGRTIAGRPAVEKQPDLPAENSRSPSIVDATPKPLSLPDKPPLPSSEPLIKPKNKAQTELIRQKMEALKREALAKSQAQGTPKAVSVPSSPASSTPQHAAYPPKPGSNDLAAEIRSDGPQSHIPGLFMTTAPHPDDLQSLNEASEPPIMGKVDEPISMHSTATSVSQDTSAELETNYVQSPGGHTIPVRLPQKRPLASDSFDESRPSLKRPFGRKESHDKVEIVLSATESEGEVEDVEMELDEESDEEKQTHQSDIVPATSVRHNNIRNLPPLTDIPSPNPARHATSVINTPTPTAVQTPGRDRGKEELWKAKHQEIELMRKKIAEMEERRKAKQNATNVNSLKIGGKPAVPVIRTSLARSVQPSSPGHARPPVAVDPEAPRDAIQSPVLTASRPEELPSTPSTPLYAIKEPIRVEDLRQQLLRRKATREGTPNAADIGLRQAQLAEKRAKLAELKREAERREAEILAESKLLEAQLHAELNGEDVYEESQSNVDSDMEGGPGSRDRAALDTLLRKHKDAPNSVVGGTPPANTDRALSQEQLPVEAVSRPSSPDFDIGSRPSTEDGADKKMASTGRTVTSLRGNTDALREVQGVQEVQEAQEDPLGRPMDDAIEMVTVPQQSESPAMRVIETDQTNLESPFPSHEDRNGDDGGMDNVESNIIDEDGSISMSDSASEDYEPAEPDHMDDDKPDNDSELYEPADVAEPIGVAELQVSRPDEVTKPVEFDQPVARGPTQPTSPITEQPDNSILVDDAEDGMQLTEPDTINKPQIMSQSQEGESKSKIPTSSSHFTPYETPRKYFRNFRYHDHFPEVVSSGYKSMTFSNNIDPRKPFCPTELAGETCQDPACEEQHFRQVALTDDKILAQMSTANNLKTKAEHERWVAGLRQVIADLRSKGVKDFHLVASALAAYRRRFSEELSTPTSASSQS</sequence>
<accession>U1HUU7</accession>
<feature type="region of interest" description="Disordered" evidence="2">
    <location>
        <begin position="1019"/>
        <end position="1227"/>
    </location>
</feature>
<feature type="region of interest" description="Disordered" evidence="2">
    <location>
        <begin position="965"/>
        <end position="986"/>
    </location>
</feature>
<reference evidence="5" key="1">
    <citation type="journal article" date="2014" name="BMC Genomics">
        <title>Genome characteristics reveal the impact of lichenization on lichen-forming fungus Endocarpon pusillum Hedwig (Verrucariales, Ascomycota).</title>
        <authorList>
            <person name="Wang Y.-Y."/>
            <person name="Liu B."/>
            <person name="Zhang X.-Y."/>
            <person name="Zhou Q.-M."/>
            <person name="Zhang T."/>
            <person name="Li H."/>
            <person name="Yu Y.-F."/>
            <person name="Zhang X.-L."/>
            <person name="Hao X.-Y."/>
            <person name="Wang M."/>
            <person name="Wang L."/>
            <person name="Wei J.-C."/>
        </authorList>
    </citation>
    <scope>NUCLEOTIDE SEQUENCE [LARGE SCALE GENOMIC DNA]</scope>
    <source>
        <strain evidence="5">Z07020 / HMAS-L-300199</strain>
    </source>
</reference>
<protein>
    <recommendedName>
        <fullName evidence="3">Putative zinc-finger domain-containing protein</fullName>
    </recommendedName>
</protein>
<dbReference type="InterPro" id="IPR039278">
    <property type="entry name" value="Red1"/>
</dbReference>
<feature type="compositionally biased region" description="Basic and acidic residues" evidence="2">
    <location>
        <begin position="693"/>
        <end position="702"/>
    </location>
</feature>
<evidence type="ECO:0000259" key="3">
    <source>
        <dbReference type="Pfam" id="PF10650"/>
    </source>
</evidence>
<keyword evidence="1" id="KW-0175">Coiled coil</keyword>
<dbReference type="PANTHER" id="PTHR21563">
    <property type="entry name" value="ZINC FINGER C3H1 DOMAIN-CONTAINING PROTEIN"/>
    <property type="match status" value="1"/>
</dbReference>
<feature type="compositionally biased region" description="Polar residues" evidence="2">
    <location>
        <begin position="1054"/>
        <end position="1063"/>
    </location>
</feature>
<name>U1HUU7_ENDPU</name>
<feature type="region of interest" description="Disordered" evidence="2">
    <location>
        <begin position="1240"/>
        <end position="1271"/>
    </location>
</feature>
<feature type="compositionally biased region" description="Polar residues" evidence="2">
    <location>
        <begin position="1215"/>
        <end position="1227"/>
    </location>
</feature>
<feature type="compositionally biased region" description="Polar residues" evidence="2">
    <location>
        <begin position="767"/>
        <end position="778"/>
    </location>
</feature>
<organism evidence="4 5">
    <name type="scientific">Endocarpon pusillum (strain Z07020 / HMAS-L-300199)</name>
    <name type="common">Lichen-forming fungus</name>
    <dbReference type="NCBI Taxonomy" id="1263415"/>
    <lineage>
        <taxon>Eukaryota</taxon>
        <taxon>Fungi</taxon>
        <taxon>Dikarya</taxon>
        <taxon>Ascomycota</taxon>
        <taxon>Pezizomycotina</taxon>
        <taxon>Eurotiomycetes</taxon>
        <taxon>Chaetothyriomycetidae</taxon>
        <taxon>Verrucariales</taxon>
        <taxon>Verrucariaceae</taxon>
        <taxon>Endocarpon</taxon>
    </lineage>
</organism>
<gene>
    <name evidence="4" type="ORF">EPUS_06555</name>
</gene>
<dbReference type="eggNOG" id="KOG4839">
    <property type="taxonomic scope" value="Eukaryota"/>
</dbReference>
<dbReference type="OMA" id="FAPYESA"/>
<feature type="compositionally biased region" description="Basic and acidic residues" evidence="2">
    <location>
        <begin position="541"/>
        <end position="553"/>
    </location>
</feature>
<feature type="region of interest" description="Disordered" evidence="2">
    <location>
        <begin position="126"/>
        <end position="159"/>
    </location>
</feature>
<feature type="compositionally biased region" description="Polar residues" evidence="2">
    <location>
        <begin position="126"/>
        <end position="146"/>
    </location>
</feature>
<dbReference type="OrthoDB" id="1922977at2759"/>
<feature type="compositionally biased region" description="Basic and acidic residues" evidence="2">
    <location>
        <begin position="1042"/>
        <end position="1051"/>
    </location>
</feature>
<feature type="region of interest" description="Disordered" evidence="2">
    <location>
        <begin position="485"/>
        <end position="633"/>
    </location>
</feature>
<keyword evidence="5" id="KW-1185">Reference proteome</keyword>
<dbReference type="Proteomes" id="UP000019373">
    <property type="component" value="Unassembled WGS sequence"/>
</dbReference>
<feature type="domain" description="Putative zinc-finger" evidence="3">
    <location>
        <begin position="1313"/>
        <end position="1334"/>
    </location>
</feature>
<dbReference type="InterPro" id="IPR019607">
    <property type="entry name" value="Putative_zinc-finger_domain"/>
</dbReference>
<dbReference type="HOGENOM" id="CLU_007029_0_0_1"/>
<feature type="compositionally biased region" description="Polar residues" evidence="2">
    <location>
        <begin position="404"/>
        <end position="429"/>
    </location>
</feature>
<dbReference type="RefSeq" id="XP_007801265.1">
    <property type="nucleotide sequence ID" value="XM_007803074.1"/>
</dbReference>
<evidence type="ECO:0000313" key="5">
    <source>
        <dbReference type="Proteomes" id="UP000019373"/>
    </source>
</evidence>
<feature type="compositionally biased region" description="Acidic residues" evidence="2">
    <location>
        <begin position="710"/>
        <end position="727"/>
    </location>
</feature>